<dbReference type="AlphaFoldDB" id="A0A8X6ITF5"/>
<feature type="compositionally biased region" description="Basic and acidic residues" evidence="1">
    <location>
        <begin position="1"/>
        <end position="16"/>
    </location>
</feature>
<evidence type="ECO:0000256" key="1">
    <source>
        <dbReference type="SAM" id="MobiDB-lite"/>
    </source>
</evidence>
<protein>
    <recommendedName>
        <fullName evidence="4">Retrovirus-related Pol polyprotein from transposon TNT 1-94</fullName>
    </recommendedName>
</protein>
<name>A0A8X6ITF5_NEPPI</name>
<keyword evidence="3" id="KW-1185">Reference proteome</keyword>
<dbReference type="OrthoDB" id="8064578at2759"/>
<accession>A0A8X6ITF5</accession>
<reference evidence="2" key="1">
    <citation type="submission" date="2020-08" db="EMBL/GenBank/DDBJ databases">
        <title>Multicomponent nature underlies the extraordinary mechanical properties of spider dragline silk.</title>
        <authorList>
            <person name="Kono N."/>
            <person name="Nakamura H."/>
            <person name="Mori M."/>
            <person name="Yoshida Y."/>
            <person name="Ohtoshi R."/>
            <person name="Malay A.D."/>
            <person name="Moran D.A.P."/>
            <person name="Tomita M."/>
            <person name="Numata K."/>
            <person name="Arakawa K."/>
        </authorList>
    </citation>
    <scope>NUCLEOTIDE SEQUENCE</scope>
</reference>
<feature type="region of interest" description="Disordered" evidence="1">
    <location>
        <begin position="1"/>
        <end position="29"/>
    </location>
</feature>
<organism evidence="2 3">
    <name type="scientific">Nephila pilipes</name>
    <name type="common">Giant wood spider</name>
    <name type="synonym">Nephila maculata</name>
    <dbReference type="NCBI Taxonomy" id="299642"/>
    <lineage>
        <taxon>Eukaryota</taxon>
        <taxon>Metazoa</taxon>
        <taxon>Ecdysozoa</taxon>
        <taxon>Arthropoda</taxon>
        <taxon>Chelicerata</taxon>
        <taxon>Arachnida</taxon>
        <taxon>Araneae</taxon>
        <taxon>Araneomorphae</taxon>
        <taxon>Entelegynae</taxon>
        <taxon>Araneoidea</taxon>
        <taxon>Nephilidae</taxon>
        <taxon>Nephila</taxon>
    </lineage>
</organism>
<evidence type="ECO:0008006" key="4">
    <source>
        <dbReference type="Google" id="ProtNLM"/>
    </source>
</evidence>
<proteinExistence type="predicted"/>
<evidence type="ECO:0000313" key="2">
    <source>
        <dbReference type="EMBL" id="GFS58440.1"/>
    </source>
</evidence>
<evidence type="ECO:0000313" key="3">
    <source>
        <dbReference type="Proteomes" id="UP000887013"/>
    </source>
</evidence>
<sequence length="154" mass="18053">MLPDKSVCHHASERPRISRTGQRGRPRKEYGQVSITTDCFETSPSVQEALTGPNKTAWEKAMKEEHDALIKENAWTCIVLKNYLSENIIERFPDDEENLKQNKSYPPYRAIIRADKTTKESDRDFTRFFRDEDTGTDIENKKFVIFLMCRVYLE</sequence>
<dbReference type="EMBL" id="BMAW01047005">
    <property type="protein sequence ID" value="GFS58440.1"/>
    <property type="molecule type" value="Genomic_DNA"/>
</dbReference>
<comment type="caution">
    <text evidence="2">The sequence shown here is derived from an EMBL/GenBank/DDBJ whole genome shotgun (WGS) entry which is preliminary data.</text>
</comment>
<gene>
    <name evidence="2" type="ORF">NPIL_420141</name>
</gene>
<dbReference type="Proteomes" id="UP000887013">
    <property type="component" value="Unassembled WGS sequence"/>
</dbReference>